<gene>
    <name evidence="1" type="ORF">DB32_008413</name>
</gene>
<dbReference type="STRING" id="927083.DB32_008413"/>
<dbReference type="Proteomes" id="UP000034883">
    <property type="component" value="Chromosome"/>
</dbReference>
<proteinExistence type="predicted"/>
<protein>
    <submittedName>
        <fullName evidence="1">Uncharacterized protein</fullName>
    </submittedName>
</protein>
<dbReference type="AlphaFoldDB" id="A0A0F6SHY7"/>
<accession>A0A0F6SHY7</accession>
<evidence type="ECO:0000313" key="1">
    <source>
        <dbReference type="EMBL" id="AKF11264.1"/>
    </source>
</evidence>
<name>A0A0F6SHY7_9BACT</name>
<evidence type="ECO:0000313" key="2">
    <source>
        <dbReference type="Proteomes" id="UP000034883"/>
    </source>
</evidence>
<reference evidence="1 2" key="1">
    <citation type="submission" date="2015-03" db="EMBL/GenBank/DDBJ databases">
        <title>Genome assembly of Sandaracinus amylolyticus DSM 53668.</title>
        <authorList>
            <person name="Sharma G."/>
            <person name="Subramanian S."/>
        </authorList>
    </citation>
    <scope>NUCLEOTIDE SEQUENCE [LARGE SCALE GENOMIC DNA]</scope>
    <source>
        <strain evidence="1 2">DSM 53668</strain>
    </source>
</reference>
<sequence length="508" mass="52679">MIASCDHARMSPSQWAAACAALVVVSGCVSSREREDERAIAWVDAYLDAMCAFHVRCETDFGEFADRHQRACDERGYPHLRRAAERAGRTTRLDDAIASACLEAIETASCRVAPQTLIPELIACQRPFVGLVEIGGACDPTSASECAPGLYCRSVDGGCGGACEALPRRGEPCSGMRPCADGTICVVEEDGAWCRAWSLDAAAACGEGERCAAVDGVEHACIEGRCAPVPVVAVGERCQSGVARCGADAWCAGETCTARAALGDVCEPGLPCVEGLRCDTDAEPPRCAPLGVAGDACDGDHECAAESPYCADLDGDGVEHCSADADGAWCRGGLSGDFPFHAFDSCPETHVCAIAGELSSHRCYPIAARGSACDDTRPCENGSRCVDDRCVAIALPDEACGAEVACPLTHACVEGRCAALPRIGETCTDACFEGVCRDGLCVRRAAGEACDSMRTGWYRDCEGACSGDVCVDLLDAGATCGWGLGGCDAELSCVPTSHDAGVCLAPCE</sequence>
<dbReference type="EMBL" id="CP011125">
    <property type="protein sequence ID" value="AKF11264.1"/>
    <property type="molecule type" value="Genomic_DNA"/>
</dbReference>
<keyword evidence="2" id="KW-1185">Reference proteome</keyword>
<dbReference type="KEGG" id="samy:DB32_008413"/>
<organism evidence="1 2">
    <name type="scientific">Sandaracinus amylolyticus</name>
    <dbReference type="NCBI Taxonomy" id="927083"/>
    <lineage>
        <taxon>Bacteria</taxon>
        <taxon>Pseudomonadati</taxon>
        <taxon>Myxococcota</taxon>
        <taxon>Polyangia</taxon>
        <taxon>Polyangiales</taxon>
        <taxon>Sandaracinaceae</taxon>
        <taxon>Sandaracinus</taxon>
    </lineage>
</organism>